<protein>
    <submittedName>
        <fullName evidence="2">NAD(FAD)-utilizing dehydrogenase</fullName>
    </submittedName>
</protein>
<dbReference type="PANTHER" id="PTHR42842:SF3">
    <property type="entry name" value="FAD_NAD(P)-BINDING OXIDOREDUCTASE FAMILY PROTEIN"/>
    <property type="match status" value="1"/>
</dbReference>
<evidence type="ECO:0000313" key="2">
    <source>
        <dbReference type="EMBL" id="QGU00882.1"/>
    </source>
</evidence>
<dbReference type="PANTHER" id="PTHR42842">
    <property type="entry name" value="FAD/NAD(P)-BINDING OXIDOREDUCTASE"/>
    <property type="match status" value="1"/>
</dbReference>
<gene>
    <name evidence="2" type="ORF">SYNTR_2288</name>
</gene>
<dbReference type="RefSeq" id="WP_243140197.1">
    <property type="nucleotide sequence ID" value="NZ_CP046457.1"/>
</dbReference>
<sequence>MYRVRGLKLKLEHKKQDILIAVAKKMRIDRKDIENIKIVRKAVDARKKEIYFTYTVDVQIKNNTKIKGNIIDGVEVLSINYKEPQEILEGNQKLPYAPVIIGSGPAGLFCGLFLARQGFKPIVLEQGLDVDNRVKKVENFWQRGNLDKRSNTQFGEGGAGTFSDGKLTTRIGDERVDYVLKTFIEYGASEEIACLKKPHVGTDIIRNLVKKIRNEIVFLGGQVYFNAKMTDVNINDNNVKSIIINREIEIPCNVLVLAIGNSARDVFRLLYNKGIRISPKPFAVGVRVEHLQDEINKKQYGEYANHPSLEAADYHLTYKDKETNRSLYTFCMCPGGYVIGAASDQGQVVTNGMSYYKRDSGIANSALVVTVKPEDWGNETLGGIKYQEDLEVKAYKMGGENYNAPAQKLIDFLNKTPTTSLENTIATYTPGIKPSNLWNLFPEEINSVLHRGITYWGTKMETFVDERAVLTGVETRTSSPIRIERDKKTNISINTAGLYPCGEGAGYAGGIVSAAVDGLRIAENIIITYAKPLETTTLSHKDLVNAKDI</sequence>
<proteinExistence type="predicted"/>
<dbReference type="SUPFAM" id="SSF51905">
    <property type="entry name" value="FAD/NAD(P)-binding domain"/>
    <property type="match status" value="1"/>
</dbReference>
<dbReference type="PIRSF" id="PIRSF038984">
    <property type="entry name" value="FAD_binding_protein"/>
    <property type="match status" value="1"/>
</dbReference>
<feature type="domain" description="FAD-dependent protein C-terminal" evidence="1">
    <location>
        <begin position="281"/>
        <end position="477"/>
    </location>
</feature>
<dbReference type="InterPro" id="IPR028348">
    <property type="entry name" value="FAD-binding_protein"/>
</dbReference>
<organism evidence="2 3">
    <name type="scientific">Candidatus Syntrophocurvum alkaliphilum</name>
    <dbReference type="NCBI Taxonomy" id="2293317"/>
    <lineage>
        <taxon>Bacteria</taxon>
        <taxon>Bacillati</taxon>
        <taxon>Bacillota</taxon>
        <taxon>Clostridia</taxon>
        <taxon>Eubacteriales</taxon>
        <taxon>Syntrophomonadaceae</taxon>
        <taxon>Candidatus Syntrophocurvum</taxon>
    </lineage>
</organism>
<keyword evidence="3" id="KW-1185">Reference proteome</keyword>
<dbReference type="PRINTS" id="PR00419">
    <property type="entry name" value="ADXRDTASE"/>
</dbReference>
<dbReference type="Pfam" id="PF21688">
    <property type="entry name" value="FAD-depend_C"/>
    <property type="match status" value="1"/>
</dbReference>
<dbReference type="Gene3D" id="3.50.50.60">
    <property type="entry name" value="FAD/NAD(P)-binding domain"/>
    <property type="match status" value="2"/>
</dbReference>
<dbReference type="InterPro" id="IPR036188">
    <property type="entry name" value="FAD/NAD-bd_sf"/>
</dbReference>
<evidence type="ECO:0000259" key="1">
    <source>
        <dbReference type="Pfam" id="PF21688"/>
    </source>
</evidence>
<dbReference type="AlphaFoldDB" id="A0A6I6DEL3"/>
<dbReference type="Proteomes" id="UP000426444">
    <property type="component" value="Chromosome"/>
</dbReference>
<name>A0A6I6DEL3_9FIRM</name>
<dbReference type="Gene3D" id="3.30.70.2700">
    <property type="match status" value="1"/>
</dbReference>
<dbReference type="EMBL" id="CP046457">
    <property type="protein sequence ID" value="QGU00882.1"/>
    <property type="molecule type" value="Genomic_DNA"/>
</dbReference>
<evidence type="ECO:0000313" key="3">
    <source>
        <dbReference type="Proteomes" id="UP000426444"/>
    </source>
</evidence>
<dbReference type="InterPro" id="IPR049516">
    <property type="entry name" value="FAD-depend_C"/>
</dbReference>
<reference evidence="3" key="1">
    <citation type="journal article" date="2019" name="Microbiology">
        <title>Complete Genome Sequence of an Uncultured Bacterium of the Candidate Phylum Bipolaricaulota.</title>
        <authorList>
            <person name="Kadnikov V.V."/>
            <person name="Mardanov A.V."/>
            <person name="Beletsky A.V."/>
            <person name="Frank Y.A."/>
            <person name="Karnachuk O.V."/>
            <person name="Ravin N.V."/>
        </authorList>
    </citation>
    <scope>NUCLEOTIDE SEQUENCE [LARGE SCALE GENOMIC DNA]</scope>
</reference>
<dbReference type="KEGG" id="salq:SYNTR_2288"/>
<accession>A0A6I6DEL3</accession>